<feature type="domain" description="Dynein heavy chain hydrolytic ATP-binding dynein motor region" evidence="3">
    <location>
        <begin position="92"/>
        <end position="122"/>
    </location>
</feature>
<keyword evidence="7" id="KW-1185">Reference proteome</keyword>
<feature type="domain" description="Dynein 2 heavy chain 1 cytoplasmic ATPase lid" evidence="5">
    <location>
        <begin position="259"/>
        <end position="329"/>
    </location>
</feature>
<keyword evidence="2" id="KW-0175">Coiled coil</keyword>
<dbReference type="PANTHER" id="PTHR10676">
    <property type="entry name" value="DYNEIN HEAVY CHAIN FAMILY PROTEIN"/>
    <property type="match status" value="1"/>
</dbReference>
<comment type="similarity">
    <text evidence="1">Belongs to the dynein heavy chain family.</text>
</comment>
<dbReference type="PANTHER" id="PTHR10676:SF314">
    <property type="entry name" value="CYTOPLASMIC DYNEIN 1 HEAVY CHAIN 1"/>
    <property type="match status" value="1"/>
</dbReference>
<dbReference type="SUPFAM" id="SSF52540">
    <property type="entry name" value="P-loop containing nucleoside triphosphate hydrolases"/>
    <property type="match status" value="2"/>
</dbReference>
<evidence type="ECO:0000259" key="3">
    <source>
        <dbReference type="Pfam" id="PF12774"/>
    </source>
</evidence>
<feature type="non-terminal residue" evidence="6">
    <location>
        <position position="1"/>
    </location>
</feature>
<dbReference type="AlphaFoldDB" id="A0A0L0CA16"/>
<comment type="caution">
    <text evidence="6">The sequence shown here is derived from an EMBL/GenBank/DDBJ whole genome shotgun (WGS) entry which is preliminary data.</text>
</comment>
<evidence type="ECO:0000313" key="7">
    <source>
        <dbReference type="Proteomes" id="UP000037069"/>
    </source>
</evidence>
<proteinExistence type="inferred from homology"/>
<dbReference type="GO" id="GO:0005868">
    <property type="term" value="C:cytoplasmic dynein complex"/>
    <property type="evidence" value="ECO:0007669"/>
    <property type="project" value="TreeGrafter"/>
</dbReference>
<dbReference type="InterPro" id="IPR024317">
    <property type="entry name" value="Dynein_heavy_chain_D4_dom"/>
</dbReference>
<evidence type="ECO:0008006" key="8">
    <source>
        <dbReference type="Google" id="ProtNLM"/>
    </source>
</evidence>
<dbReference type="GO" id="GO:0060271">
    <property type="term" value="P:cilium assembly"/>
    <property type="evidence" value="ECO:0007669"/>
    <property type="project" value="TreeGrafter"/>
</dbReference>
<dbReference type="GO" id="GO:0045505">
    <property type="term" value="F:dynein intermediate chain binding"/>
    <property type="evidence" value="ECO:0007669"/>
    <property type="project" value="InterPro"/>
</dbReference>
<accession>A0A0L0CA16</accession>
<dbReference type="GO" id="GO:0060294">
    <property type="term" value="P:cilium movement involved in cell motility"/>
    <property type="evidence" value="ECO:0007669"/>
    <property type="project" value="TreeGrafter"/>
</dbReference>
<reference evidence="6 7" key="1">
    <citation type="journal article" date="2015" name="Nat. Commun.">
        <title>Lucilia cuprina genome unlocks parasitic fly biology to underpin future interventions.</title>
        <authorList>
            <person name="Anstead C.A."/>
            <person name="Korhonen P.K."/>
            <person name="Young N.D."/>
            <person name="Hall R.S."/>
            <person name="Jex A.R."/>
            <person name="Murali S.C."/>
            <person name="Hughes D.S."/>
            <person name="Lee S.F."/>
            <person name="Perry T."/>
            <person name="Stroehlein A.J."/>
            <person name="Ansell B.R."/>
            <person name="Breugelmans B."/>
            <person name="Hofmann A."/>
            <person name="Qu J."/>
            <person name="Dugan S."/>
            <person name="Lee S.L."/>
            <person name="Chao H."/>
            <person name="Dinh H."/>
            <person name="Han Y."/>
            <person name="Doddapaneni H.V."/>
            <person name="Worley K.C."/>
            <person name="Muzny D.M."/>
            <person name="Ioannidis P."/>
            <person name="Waterhouse R.M."/>
            <person name="Zdobnov E.M."/>
            <person name="James P.J."/>
            <person name="Bagnall N.H."/>
            <person name="Kotze A.C."/>
            <person name="Gibbs R.A."/>
            <person name="Richards S."/>
            <person name="Batterham P."/>
            <person name="Gasser R.B."/>
        </authorList>
    </citation>
    <scope>NUCLEOTIDE SEQUENCE [LARGE SCALE GENOMIC DNA]</scope>
    <source>
        <strain evidence="6 7">LS</strain>
        <tissue evidence="6">Full body</tissue>
    </source>
</reference>
<dbReference type="GO" id="GO:0005930">
    <property type="term" value="C:axoneme"/>
    <property type="evidence" value="ECO:0007669"/>
    <property type="project" value="TreeGrafter"/>
</dbReference>
<dbReference type="GO" id="GO:0035721">
    <property type="term" value="P:intraciliary retrograde transport"/>
    <property type="evidence" value="ECO:0007669"/>
    <property type="project" value="TreeGrafter"/>
</dbReference>
<dbReference type="InterPro" id="IPR026983">
    <property type="entry name" value="DHC"/>
</dbReference>
<dbReference type="GO" id="GO:0005524">
    <property type="term" value="F:ATP binding"/>
    <property type="evidence" value="ECO:0007669"/>
    <property type="project" value="InterPro"/>
</dbReference>
<sequence length="549" mass="62128">QSSLVALRTLLSESIISQTNFTEDYTNLLLIIPEIGDDSVLWSRRRESLITEITYCQASSGMDKETTILHILTENGLKIKFGNQFWDYGFEYLGASATSSWVCFDEFNRLERKVLSGIAPILSVNVRKTAIFVTMNPGYKEMHCEYTNENDTLTLSPHGQRRAALFMDEINLPEPNDTGVSPVLQLIRGFILQGGFYNSQGTFVKLERIQFVGACNPPPLRRELPPRFLKNWLIISVNYPNEDSLRTIYSSYLSAFGAQSILEPMLAVYKRLQEIMPSEIWTPRELTRWTRSIFVAYDSTNEGQRSPELLAKLFVHEGERVLGDRMLGSDIKHLLEGFSTAISTNVQFGPEVWTGLITQKPKFVSFDQLSRFLQARLAVFTEEAAFGEDKYLVAHNDFLVHVTRVDRILRQPQGHVLLKGPPSVGKSTVVKFASWLSGLDTMFITSNNKYTDQDFSRDLRTAVLKSLRRTTAIVMADDLLDRPEFVERTNALLANGESPNLFSNTEQLQELEEASKRAGFSGTDLNFWVRSKVVDNLHAVILSSNETSA</sequence>
<feature type="domain" description="Dynein heavy chain AAA module D4" evidence="4">
    <location>
        <begin position="392"/>
        <end position="544"/>
    </location>
</feature>
<gene>
    <name evidence="6" type="ORF">FF38_09743</name>
</gene>
<name>A0A0L0CA16_LUCCU</name>
<dbReference type="GO" id="GO:0097729">
    <property type="term" value="C:9+2 motile cilium"/>
    <property type="evidence" value="ECO:0007669"/>
    <property type="project" value="TreeGrafter"/>
</dbReference>
<dbReference type="InterPro" id="IPR035699">
    <property type="entry name" value="AAA_6"/>
</dbReference>
<dbReference type="EMBL" id="JRES01000802">
    <property type="protein sequence ID" value="KNC28289.1"/>
    <property type="molecule type" value="Genomic_DNA"/>
</dbReference>
<dbReference type="STRING" id="7375.A0A0L0CA16"/>
<organism evidence="6 7">
    <name type="scientific">Lucilia cuprina</name>
    <name type="common">Green bottle fly</name>
    <name type="synonym">Australian sheep blowfly</name>
    <dbReference type="NCBI Taxonomy" id="7375"/>
    <lineage>
        <taxon>Eukaryota</taxon>
        <taxon>Metazoa</taxon>
        <taxon>Ecdysozoa</taxon>
        <taxon>Arthropoda</taxon>
        <taxon>Hexapoda</taxon>
        <taxon>Insecta</taxon>
        <taxon>Pterygota</taxon>
        <taxon>Neoptera</taxon>
        <taxon>Endopterygota</taxon>
        <taxon>Diptera</taxon>
        <taxon>Brachycera</taxon>
        <taxon>Muscomorpha</taxon>
        <taxon>Oestroidea</taxon>
        <taxon>Calliphoridae</taxon>
        <taxon>Luciliinae</taxon>
        <taxon>Lucilia</taxon>
    </lineage>
</organism>
<dbReference type="GO" id="GO:0051959">
    <property type="term" value="F:dynein light intermediate chain binding"/>
    <property type="evidence" value="ECO:0007669"/>
    <property type="project" value="InterPro"/>
</dbReference>
<evidence type="ECO:0000259" key="4">
    <source>
        <dbReference type="Pfam" id="PF12780"/>
    </source>
</evidence>
<dbReference type="Gene3D" id="1.20.920.30">
    <property type="match status" value="1"/>
</dbReference>
<evidence type="ECO:0000259" key="5">
    <source>
        <dbReference type="Pfam" id="PF22597"/>
    </source>
</evidence>
<protein>
    <recommendedName>
        <fullName evidence="8">ATPase dynein-related AAA domain-containing protein</fullName>
    </recommendedName>
</protein>
<dbReference type="Pfam" id="PF12774">
    <property type="entry name" value="AAA_6"/>
    <property type="match status" value="1"/>
</dbReference>
<dbReference type="Proteomes" id="UP000037069">
    <property type="component" value="Unassembled WGS sequence"/>
</dbReference>
<dbReference type="Pfam" id="PF12780">
    <property type="entry name" value="AAA_8"/>
    <property type="match status" value="1"/>
</dbReference>
<dbReference type="GO" id="GO:0008569">
    <property type="term" value="F:minus-end-directed microtubule motor activity"/>
    <property type="evidence" value="ECO:0007669"/>
    <property type="project" value="TreeGrafter"/>
</dbReference>
<evidence type="ECO:0000313" key="6">
    <source>
        <dbReference type="EMBL" id="KNC28289.1"/>
    </source>
</evidence>
<dbReference type="InterPro" id="IPR027417">
    <property type="entry name" value="P-loop_NTPase"/>
</dbReference>
<dbReference type="InterPro" id="IPR054354">
    <property type="entry name" value="DYNC2H1-like_lid"/>
</dbReference>
<evidence type="ECO:0000256" key="1">
    <source>
        <dbReference type="ARBA" id="ARBA00008887"/>
    </source>
</evidence>
<dbReference type="Pfam" id="PF12775">
    <property type="entry name" value="AAA_7"/>
    <property type="match status" value="1"/>
</dbReference>
<feature type="non-terminal residue" evidence="6">
    <location>
        <position position="549"/>
    </location>
</feature>
<dbReference type="Gene3D" id="3.40.50.300">
    <property type="entry name" value="P-loop containing nucleotide triphosphate hydrolases"/>
    <property type="match status" value="3"/>
</dbReference>
<dbReference type="Pfam" id="PF22597">
    <property type="entry name" value="DYN_lid"/>
    <property type="match status" value="1"/>
</dbReference>
<evidence type="ECO:0000256" key="2">
    <source>
        <dbReference type="ARBA" id="ARBA00023054"/>
    </source>
</evidence>